<dbReference type="EMBL" id="JAPDDT010000002">
    <property type="protein sequence ID" value="MCW1922112.1"/>
    <property type="molecule type" value="Genomic_DNA"/>
</dbReference>
<feature type="compositionally biased region" description="Low complexity" evidence="1">
    <location>
        <begin position="26"/>
        <end position="39"/>
    </location>
</feature>
<keyword evidence="2" id="KW-0732">Signal</keyword>
<organism evidence="4 5">
    <name type="scientific">Luteolibacter arcticus</name>
    <dbReference type="NCBI Taxonomy" id="1581411"/>
    <lineage>
        <taxon>Bacteria</taxon>
        <taxon>Pseudomonadati</taxon>
        <taxon>Verrucomicrobiota</taxon>
        <taxon>Verrucomicrobiia</taxon>
        <taxon>Verrucomicrobiales</taxon>
        <taxon>Verrucomicrobiaceae</taxon>
        <taxon>Luteolibacter</taxon>
    </lineage>
</organism>
<evidence type="ECO:0000313" key="5">
    <source>
        <dbReference type="Proteomes" id="UP001320876"/>
    </source>
</evidence>
<dbReference type="InterPro" id="IPR011944">
    <property type="entry name" value="Steroid_delta5-4_isomerase"/>
</dbReference>
<feature type="chain" id="PRO_5046979734" evidence="2">
    <location>
        <begin position="26"/>
        <end position="330"/>
    </location>
</feature>
<evidence type="ECO:0000313" key="4">
    <source>
        <dbReference type="EMBL" id="MCW1922112.1"/>
    </source>
</evidence>
<comment type="caution">
    <text evidence="4">The sequence shown here is derived from an EMBL/GenBank/DDBJ whole genome shotgun (WGS) entry which is preliminary data.</text>
</comment>
<gene>
    <name evidence="4" type="ORF">OKA05_06080</name>
</gene>
<name>A0ABT3GES4_9BACT</name>
<proteinExistence type="predicted"/>
<protein>
    <submittedName>
        <fullName evidence="4">SgcJ/EcaC family oxidoreductase</fullName>
    </submittedName>
</protein>
<feature type="domain" description="DUF4440" evidence="3">
    <location>
        <begin position="52"/>
        <end position="158"/>
    </location>
</feature>
<dbReference type="InterPro" id="IPR027843">
    <property type="entry name" value="DUF4440"/>
</dbReference>
<dbReference type="RefSeq" id="WP_264486222.1">
    <property type="nucleotide sequence ID" value="NZ_JAPDDT010000002.1"/>
</dbReference>
<dbReference type="Pfam" id="PF14534">
    <property type="entry name" value="DUF4440"/>
    <property type="match status" value="1"/>
</dbReference>
<feature type="signal peptide" evidence="2">
    <location>
        <begin position="1"/>
        <end position="25"/>
    </location>
</feature>
<dbReference type="SUPFAM" id="SSF54427">
    <property type="entry name" value="NTF2-like"/>
    <property type="match status" value="1"/>
</dbReference>
<dbReference type="InterPro" id="IPR032710">
    <property type="entry name" value="NTF2-like_dom_sf"/>
</dbReference>
<dbReference type="Proteomes" id="UP001320876">
    <property type="component" value="Unassembled WGS sequence"/>
</dbReference>
<accession>A0ABT3GES4</accession>
<reference evidence="4 5" key="1">
    <citation type="submission" date="2022-10" db="EMBL/GenBank/DDBJ databases">
        <title>Luteolibacter arcticus strain CCTCC AB 2014275, whole genome shotgun sequencing project.</title>
        <authorList>
            <person name="Zhao G."/>
            <person name="Shen L."/>
        </authorList>
    </citation>
    <scope>NUCLEOTIDE SEQUENCE [LARGE SCALE GENOMIC DNA]</scope>
    <source>
        <strain evidence="4 5">CCTCC AB 2014275</strain>
    </source>
</reference>
<evidence type="ECO:0000259" key="3">
    <source>
        <dbReference type="Pfam" id="PF14534"/>
    </source>
</evidence>
<keyword evidence="5" id="KW-1185">Reference proteome</keyword>
<dbReference type="NCBIfam" id="TIGR02246">
    <property type="entry name" value="SgcJ/EcaC family oxidoreductase"/>
    <property type="match status" value="1"/>
</dbReference>
<feature type="region of interest" description="Disordered" evidence="1">
    <location>
        <begin position="26"/>
        <end position="45"/>
    </location>
</feature>
<evidence type="ECO:0000256" key="2">
    <source>
        <dbReference type="SAM" id="SignalP"/>
    </source>
</evidence>
<sequence>MKLRTYLRRPLLAALFAALPALAPAQEPATPATPPAGEASTEDADVESLGKAAARFVAAFNAKDAATIAGLFLPEGEMIGRDGETYQGREAIEARYKEIFEGEDVPQVALEASSVHLVAPGVAIEEGVVHFTVSDSEPVKSISYTATQVKQADGSWLIASTRDQLEVTPPSEHLKPLGGLVGEWTYEGDDGVRTEFAMDLDDSGNFLLGDAVATDEDGDIQTTSVRIGWNPATSSLFWWTFDSDGGNATGQWTRSGDGWLIRTSGITADAETNAATQKLSFDGEDTIVWSSTDRVLDGEHLPDIEVRFVRRAPDPDADPLAGTPEEPETK</sequence>
<evidence type="ECO:0000256" key="1">
    <source>
        <dbReference type="SAM" id="MobiDB-lite"/>
    </source>
</evidence>
<dbReference type="Gene3D" id="3.10.450.50">
    <property type="match status" value="1"/>
</dbReference>
<feature type="region of interest" description="Disordered" evidence="1">
    <location>
        <begin position="309"/>
        <end position="330"/>
    </location>
</feature>